<dbReference type="EMBL" id="JBBUKT010000008">
    <property type="protein sequence ID" value="MEK7952623.1"/>
    <property type="molecule type" value="Genomic_DNA"/>
</dbReference>
<reference evidence="1 2" key="1">
    <citation type="submission" date="2024-04" db="EMBL/GenBank/DDBJ databases">
        <title>Luteolibacter sp. isolated from soil.</title>
        <authorList>
            <person name="An J."/>
        </authorList>
    </citation>
    <scope>NUCLEOTIDE SEQUENCE [LARGE SCALE GENOMIC DNA]</scope>
    <source>
        <strain evidence="1 2">Y139</strain>
    </source>
</reference>
<dbReference type="RefSeq" id="WP_341406379.1">
    <property type="nucleotide sequence ID" value="NZ_JBBUKT010000008.1"/>
</dbReference>
<evidence type="ECO:0000313" key="2">
    <source>
        <dbReference type="Proteomes" id="UP001371305"/>
    </source>
</evidence>
<protein>
    <submittedName>
        <fullName evidence="1">Uncharacterized protein</fullName>
    </submittedName>
</protein>
<gene>
    <name evidence="1" type="ORF">WKV53_19070</name>
</gene>
<organism evidence="1 2">
    <name type="scientific">Luteolibacter soli</name>
    <dbReference type="NCBI Taxonomy" id="3135280"/>
    <lineage>
        <taxon>Bacteria</taxon>
        <taxon>Pseudomonadati</taxon>
        <taxon>Verrucomicrobiota</taxon>
        <taxon>Verrucomicrobiia</taxon>
        <taxon>Verrucomicrobiales</taxon>
        <taxon>Verrucomicrobiaceae</taxon>
        <taxon>Luteolibacter</taxon>
    </lineage>
</organism>
<accession>A0ABU9AYK7</accession>
<keyword evidence="2" id="KW-1185">Reference proteome</keyword>
<comment type="caution">
    <text evidence="1">The sequence shown here is derived from an EMBL/GenBank/DDBJ whole genome shotgun (WGS) entry which is preliminary data.</text>
</comment>
<dbReference type="Proteomes" id="UP001371305">
    <property type="component" value="Unassembled WGS sequence"/>
</dbReference>
<evidence type="ECO:0000313" key="1">
    <source>
        <dbReference type="EMBL" id="MEK7952623.1"/>
    </source>
</evidence>
<sequence length="498" mass="53244">MLLSALATLTAQAQVDISTWRTAQLASATTGVESNWYFHPDSSKNPRVLVKATGTTAKVNYRYLSGGPPTWTTGAATALSNMNKQGVVVPFVNGIYFIAPHNNVLRMTFFNAAGTATISEIIDNTMPISSIGLSAALDTGNGLHVAYVGNPNTTTEKLGYAFRSASGTWKRATAVDLTTLSQFIRQTAMLPSGSGAGKIYASFKTGSTTTLLRVSVANNLIVNAAGDGNQTPGANIAEAIAGNRLGGVDRVYYFAEQAQQGFWSLKQAGLTDPIQNIGFSLPTSIICKPGPDNKQRIVWSDGISKKLNYLKPGAGTDPFDVSYPVKGTSAIAEVRGLHFDANDKPYLLYQNSPTAAFIAFPDEERDSDGNGREDLIDYAFNSSTAGIQILNPALPAAGFPLSENKFKFTIPTIGSTIANGTGLISATQNLTYGVETSTDRTTWTPLGTGSQLFFAQSSATGLFPNELKTFTAFYNEAIPNATKRRFFRVTVKRTAYPY</sequence>
<proteinExistence type="predicted"/>
<name>A0ABU9AYK7_9BACT</name>